<dbReference type="InterPro" id="IPR007863">
    <property type="entry name" value="Peptidase_M16_C"/>
</dbReference>
<dbReference type="OrthoDB" id="9811314at2"/>
<organism evidence="4 5">
    <name type="scientific">Ferrimonas aestuarii</name>
    <dbReference type="NCBI Taxonomy" id="2569539"/>
    <lineage>
        <taxon>Bacteria</taxon>
        <taxon>Pseudomonadati</taxon>
        <taxon>Pseudomonadota</taxon>
        <taxon>Gammaproteobacteria</taxon>
        <taxon>Alteromonadales</taxon>
        <taxon>Ferrimonadaceae</taxon>
        <taxon>Ferrimonas</taxon>
    </lineage>
</organism>
<dbReference type="InterPro" id="IPR011765">
    <property type="entry name" value="Pept_M16_N"/>
</dbReference>
<evidence type="ECO:0000313" key="4">
    <source>
        <dbReference type="EMBL" id="TKB55554.1"/>
    </source>
</evidence>
<dbReference type="Gene3D" id="3.30.830.10">
    <property type="entry name" value="Metalloenzyme, LuxS/M16 peptidase-like"/>
    <property type="match status" value="4"/>
</dbReference>
<name>A0A4U1BRK3_9GAMM</name>
<sequence>MKPLALATALILGGCASETPSTLPQGVTLVESSLTQSGLHIPYEKYQLANGLTVVLHPDNSDPLVHVDVTYHVGSAREQLGKSGFAHFFEHMMFQGSENVADEQHFAMVTESGGTLNGTTNSDRTNYFETVPANQLEKMLWLEADRMGFLLPAITETSFEVQRATVKNERGQRVDNRPYGRLGEMSSYALYPQGHPYSWPVIGWMEELDNGTVDDLRAFFKRWYGPNNATLTIGGSFDKQQVLQWVDKYFGSIPRGPEVNDATKPKVTLDSDRYLTIEDKVSLPVLSIAFPTVYARHEDEAALDLLSDILGGGETSIMYKNLVKSGVAVQAGTGHGCRELACEFSLFVVANAGKMPELSKIEAIVRDSIDEFVERGVSSDDLLKAQVSHEANTLFGLQSVRGKVSTLAYNETFFDTPDLLQADIERYNAVTADDVMRVYNTYIKDKASVIVSVVPQGQTQLQAAAPTVPVRTPIAKETLKHADKVTDTQVADNFDRSKVPGSGAAPQMVVPSLWQQQLANGIEVMGTQSLETPTTTISIALEGGQRLLSADKAGLADLTASMMQESTAKLTTEQMALELEKLGASISVSASGYRTYVSVSTLTKNLDATIELLRQRLFEPAFNQEDFDRVKVQSLQMLQHQSKDAGWLASTAWSRLLFGTDNSVGQPTSGTIESVSKLSLDDVKGFYKQQFHGGNASVILVSDLEQKAIAPKLSWLGDWKGDATPWPELKPMPKLAGNTLYLLDKPGAAQSVIRIGRRAMAFDATGEYFEAGLMNFPLGGAFNSRINLNLREDKGYTYGARSGFNGGPELGSFSAGGSVRADATAASITEFVNELSGFAESGMTAEELAFLQASITQSDALKFETPSQKARFLGQIQRYDLPTNYIEKQGKLIETLTLDELNQVAAKQLDLSQMIILVVGDKNSIEEPLKQLGYDVVSYKL</sequence>
<comment type="caution">
    <text evidence="4">The sequence shown here is derived from an EMBL/GenBank/DDBJ whole genome shotgun (WGS) entry which is preliminary data.</text>
</comment>
<evidence type="ECO:0000256" key="1">
    <source>
        <dbReference type="ARBA" id="ARBA00007261"/>
    </source>
</evidence>
<evidence type="ECO:0000313" key="5">
    <source>
        <dbReference type="Proteomes" id="UP000305675"/>
    </source>
</evidence>
<protein>
    <submittedName>
        <fullName evidence="4">Insulinase family protein</fullName>
    </submittedName>
</protein>
<gene>
    <name evidence="4" type="ORF">FCL42_09735</name>
</gene>
<dbReference type="InterPro" id="IPR050361">
    <property type="entry name" value="MPP/UQCRC_Complex"/>
</dbReference>
<feature type="domain" description="Peptidase M16 N-terminal" evidence="2">
    <location>
        <begin position="54"/>
        <end position="172"/>
    </location>
</feature>
<dbReference type="GO" id="GO:0046872">
    <property type="term" value="F:metal ion binding"/>
    <property type="evidence" value="ECO:0007669"/>
    <property type="project" value="InterPro"/>
</dbReference>
<dbReference type="Pfam" id="PF05193">
    <property type="entry name" value="Peptidase_M16_C"/>
    <property type="match status" value="2"/>
</dbReference>
<proteinExistence type="inferred from homology"/>
<dbReference type="SUPFAM" id="SSF63411">
    <property type="entry name" value="LuxS/MPP-like metallohydrolase"/>
    <property type="match status" value="4"/>
</dbReference>
<dbReference type="InterPro" id="IPR011249">
    <property type="entry name" value="Metalloenz_LuxS/M16"/>
</dbReference>
<feature type="domain" description="Peptidase M16 C-terminal" evidence="3">
    <location>
        <begin position="677"/>
        <end position="852"/>
    </location>
</feature>
<dbReference type="PANTHER" id="PTHR11851:SF49">
    <property type="entry name" value="MITOCHONDRIAL-PROCESSING PEPTIDASE SUBUNIT ALPHA"/>
    <property type="match status" value="1"/>
</dbReference>
<evidence type="ECO:0000259" key="3">
    <source>
        <dbReference type="Pfam" id="PF05193"/>
    </source>
</evidence>
<reference evidence="4 5" key="1">
    <citation type="submission" date="2019-04" db="EMBL/GenBank/DDBJ databases">
        <authorList>
            <person name="Hwang J.C."/>
        </authorList>
    </citation>
    <scope>NUCLEOTIDE SEQUENCE [LARGE SCALE GENOMIC DNA]</scope>
    <source>
        <strain evidence="4 5">IMCC35002</strain>
    </source>
</reference>
<accession>A0A4U1BRK3</accession>
<dbReference type="PROSITE" id="PS51257">
    <property type="entry name" value="PROKAR_LIPOPROTEIN"/>
    <property type="match status" value="1"/>
</dbReference>
<evidence type="ECO:0000259" key="2">
    <source>
        <dbReference type="Pfam" id="PF00675"/>
    </source>
</evidence>
<dbReference type="Proteomes" id="UP000305675">
    <property type="component" value="Unassembled WGS sequence"/>
</dbReference>
<feature type="domain" description="Peptidase M16 N-terminal" evidence="2">
    <location>
        <begin position="531"/>
        <end position="643"/>
    </location>
</feature>
<dbReference type="PANTHER" id="PTHR11851">
    <property type="entry name" value="METALLOPROTEASE"/>
    <property type="match status" value="1"/>
</dbReference>
<feature type="domain" description="Peptidase M16 C-terminal" evidence="3">
    <location>
        <begin position="212"/>
        <end position="386"/>
    </location>
</feature>
<dbReference type="Pfam" id="PF00675">
    <property type="entry name" value="Peptidase_M16"/>
    <property type="match status" value="2"/>
</dbReference>
<keyword evidence="5" id="KW-1185">Reference proteome</keyword>
<dbReference type="EMBL" id="SWCJ01000005">
    <property type="protein sequence ID" value="TKB55554.1"/>
    <property type="molecule type" value="Genomic_DNA"/>
</dbReference>
<dbReference type="AlphaFoldDB" id="A0A4U1BRK3"/>
<comment type="similarity">
    <text evidence="1">Belongs to the peptidase M16 family.</text>
</comment>